<dbReference type="GO" id="GO:0006508">
    <property type="term" value="P:proteolysis"/>
    <property type="evidence" value="ECO:0007669"/>
    <property type="project" value="UniProtKB-KW"/>
</dbReference>
<evidence type="ECO:0000256" key="6">
    <source>
        <dbReference type="ARBA" id="ARBA00022833"/>
    </source>
</evidence>
<dbReference type="AlphaFoldDB" id="A0A2A9NQW4"/>
<reference evidence="11 12" key="1">
    <citation type="submission" date="2014-02" db="EMBL/GenBank/DDBJ databases">
        <title>Transposable element dynamics among asymbiotic and ectomycorrhizal Amanita fungi.</title>
        <authorList>
            <consortium name="DOE Joint Genome Institute"/>
            <person name="Hess J."/>
            <person name="Skrede I."/>
            <person name="Wolfe B."/>
            <person name="LaButti K."/>
            <person name="Ohm R.A."/>
            <person name="Grigoriev I.V."/>
            <person name="Pringle A."/>
        </authorList>
    </citation>
    <scope>NUCLEOTIDE SEQUENCE [LARGE SCALE GENOMIC DNA]</scope>
    <source>
        <strain evidence="11 12">SKay4041</strain>
    </source>
</reference>
<keyword evidence="3" id="KW-0479">Metal-binding</keyword>
<evidence type="ECO:0000313" key="11">
    <source>
        <dbReference type="EMBL" id="PFH53355.1"/>
    </source>
</evidence>
<keyword evidence="8" id="KW-1015">Disulfide bond</keyword>
<keyword evidence="6" id="KW-0862">Zinc</keyword>
<dbReference type="Proteomes" id="UP000242287">
    <property type="component" value="Unassembled WGS sequence"/>
</dbReference>
<keyword evidence="5" id="KW-0378">Hydrolase</keyword>
<evidence type="ECO:0000256" key="3">
    <source>
        <dbReference type="ARBA" id="ARBA00022723"/>
    </source>
</evidence>
<accession>A0A2A9NQW4</accession>
<proteinExistence type="inferred from homology"/>
<dbReference type="GO" id="GO:0008237">
    <property type="term" value="F:metallopeptidase activity"/>
    <property type="evidence" value="ECO:0007669"/>
    <property type="project" value="UniProtKB-KW"/>
</dbReference>
<name>A0A2A9NQW4_9AGAR</name>
<evidence type="ECO:0000259" key="10">
    <source>
        <dbReference type="Pfam" id="PF05572"/>
    </source>
</evidence>
<keyword evidence="7" id="KW-0482">Metalloprotease</keyword>
<feature type="domain" description="Peptidase M43 pregnancy-associated plasma-A" evidence="10">
    <location>
        <begin position="165"/>
        <end position="283"/>
    </location>
</feature>
<keyword evidence="12" id="KW-1185">Reference proteome</keyword>
<dbReference type="InterPro" id="IPR024079">
    <property type="entry name" value="MetalloPept_cat_dom_sf"/>
</dbReference>
<dbReference type="PANTHER" id="PTHR47466">
    <property type="match status" value="1"/>
</dbReference>
<feature type="chain" id="PRO_5012247817" description="Peptidase M43 pregnancy-associated plasma-A domain-containing protein" evidence="9">
    <location>
        <begin position="19"/>
        <end position="290"/>
    </location>
</feature>
<organism evidence="11 12">
    <name type="scientific">Amanita thiersii Skay4041</name>
    <dbReference type="NCBI Taxonomy" id="703135"/>
    <lineage>
        <taxon>Eukaryota</taxon>
        <taxon>Fungi</taxon>
        <taxon>Dikarya</taxon>
        <taxon>Basidiomycota</taxon>
        <taxon>Agaricomycotina</taxon>
        <taxon>Agaricomycetes</taxon>
        <taxon>Agaricomycetidae</taxon>
        <taxon>Agaricales</taxon>
        <taxon>Pluteineae</taxon>
        <taxon>Amanitaceae</taxon>
        <taxon>Amanita</taxon>
    </lineage>
</organism>
<dbReference type="EMBL" id="KZ301974">
    <property type="protein sequence ID" value="PFH53355.1"/>
    <property type="molecule type" value="Genomic_DNA"/>
</dbReference>
<dbReference type="OrthoDB" id="536211at2759"/>
<evidence type="ECO:0000256" key="5">
    <source>
        <dbReference type="ARBA" id="ARBA00022801"/>
    </source>
</evidence>
<dbReference type="Pfam" id="PF05572">
    <property type="entry name" value="Peptidase_M43"/>
    <property type="match status" value="1"/>
</dbReference>
<protein>
    <recommendedName>
        <fullName evidence="10">Peptidase M43 pregnancy-associated plasma-A domain-containing protein</fullName>
    </recommendedName>
</protein>
<keyword evidence="2" id="KW-0645">Protease</keyword>
<evidence type="ECO:0000256" key="1">
    <source>
        <dbReference type="ARBA" id="ARBA00008721"/>
    </source>
</evidence>
<dbReference type="GO" id="GO:0046872">
    <property type="term" value="F:metal ion binding"/>
    <property type="evidence" value="ECO:0007669"/>
    <property type="project" value="UniProtKB-KW"/>
</dbReference>
<evidence type="ECO:0000256" key="9">
    <source>
        <dbReference type="SAM" id="SignalP"/>
    </source>
</evidence>
<dbReference type="STRING" id="703135.A0A2A9NQW4"/>
<sequence length="290" mass="31874">MLFNIALVLALCPFLLLAAPDRSLDKSQSMSLCGTHASNNDFRIADRITEATEDDASDERNDDEKVNRILKVYFNVVATNGTKDGGWASDSQIKKQMKTLNDDFKGSGLSFKLAGTRRIISPDWFANVGAGTAQETALKKRYRKGGANTLNVYTVGFASQPGLLGYATYPWAYSSNKIHDGVVLNHKSLPDGSLNGYNLGKTLVHETGHWVGLFHTFEGGCSGTGDGVFDTPAEARPAFGCPAKRDTCRSAGKDPIHNYMDYTDDDCVNQFTPGQIRRFRQLIKIYRGIR</sequence>
<evidence type="ECO:0000256" key="7">
    <source>
        <dbReference type="ARBA" id="ARBA00023049"/>
    </source>
</evidence>
<gene>
    <name evidence="11" type="ORF">AMATHDRAFT_55272</name>
</gene>
<dbReference type="SUPFAM" id="SSF55486">
    <property type="entry name" value="Metalloproteases ('zincins'), catalytic domain"/>
    <property type="match status" value="1"/>
</dbReference>
<evidence type="ECO:0000256" key="4">
    <source>
        <dbReference type="ARBA" id="ARBA00022729"/>
    </source>
</evidence>
<evidence type="ECO:0000256" key="2">
    <source>
        <dbReference type="ARBA" id="ARBA00022670"/>
    </source>
</evidence>
<comment type="similarity">
    <text evidence="1">Belongs to the peptidase M43B family.</text>
</comment>
<dbReference type="Gene3D" id="3.40.390.10">
    <property type="entry name" value="Collagenase (Catalytic Domain)"/>
    <property type="match status" value="1"/>
</dbReference>
<evidence type="ECO:0000256" key="8">
    <source>
        <dbReference type="ARBA" id="ARBA00023157"/>
    </source>
</evidence>
<dbReference type="PANTHER" id="PTHR47466:SF1">
    <property type="entry name" value="METALLOPROTEASE MEP1 (AFU_ORTHOLOGUE AFUA_1G07730)-RELATED"/>
    <property type="match status" value="1"/>
</dbReference>
<feature type="signal peptide" evidence="9">
    <location>
        <begin position="1"/>
        <end position="18"/>
    </location>
</feature>
<dbReference type="InterPro" id="IPR008754">
    <property type="entry name" value="Peptidase_M43"/>
</dbReference>
<dbReference type="CDD" id="cd04275">
    <property type="entry name" value="ZnMc_pappalysin_like"/>
    <property type="match status" value="1"/>
</dbReference>
<evidence type="ECO:0000313" key="12">
    <source>
        <dbReference type="Proteomes" id="UP000242287"/>
    </source>
</evidence>
<keyword evidence="4 9" id="KW-0732">Signal</keyword>